<dbReference type="InterPro" id="IPR039552">
    <property type="entry name" value="IS66_C"/>
</dbReference>
<accession>A0A3B0YKQ6</accession>
<evidence type="ECO:0000313" key="3">
    <source>
        <dbReference type="EMBL" id="VAW76127.1"/>
    </source>
</evidence>
<evidence type="ECO:0000259" key="1">
    <source>
        <dbReference type="Pfam" id="PF13817"/>
    </source>
</evidence>
<protein>
    <recommendedName>
        <fullName evidence="1">Transposase IS66 C-terminal domain-containing protein</fullName>
    </recommendedName>
</protein>
<organism evidence="3">
    <name type="scientific">hydrothermal vent metagenome</name>
    <dbReference type="NCBI Taxonomy" id="652676"/>
    <lineage>
        <taxon>unclassified sequences</taxon>
        <taxon>metagenomes</taxon>
        <taxon>ecological metagenomes</taxon>
    </lineage>
</organism>
<sequence length="64" mass="7528">RKNYIFVGSERGGQAAAIYYSIVETCKNYKINPLQYLTDILLKLPNCKTEEDYKELLPKNWIKK</sequence>
<proteinExistence type="predicted"/>
<reference evidence="3" key="1">
    <citation type="submission" date="2018-06" db="EMBL/GenBank/DDBJ databases">
        <authorList>
            <person name="Zhirakovskaya E."/>
        </authorList>
    </citation>
    <scope>NUCLEOTIDE SEQUENCE</scope>
</reference>
<feature type="non-terminal residue" evidence="3">
    <location>
        <position position="1"/>
    </location>
</feature>
<name>A0A3B0YKQ6_9ZZZZ</name>
<dbReference type="Pfam" id="PF13817">
    <property type="entry name" value="DDE_Tnp_IS66_C"/>
    <property type="match status" value="1"/>
</dbReference>
<feature type="domain" description="Transposase IS66 C-terminal" evidence="1">
    <location>
        <begin position="21"/>
        <end position="58"/>
    </location>
</feature>
<dbReference type="EMBL" id="UOFL01000068">
    <property type="protein sequence ID" value="VAW74808.1"/>
    <property type="molecule type" value="Genomic_DNA"/>
</dbReference>
<gene>
    <name evidence="2" type="ORF">MNBD_GAMMA12-2923</name>
    <name evidence="3" type="ORF">MNBD_GAMMA12-3300</name>
</gene>
<evidence type="ECO:0000313" key="2">
    <source>
        <dbReference type="EMBL" id="VAW74808.1"/>
    </source>
</evidence>
<dbReference type="AlphaFoldDB" id="A0A3B0YKQ6"/>
<dbReference type="EMBL" id="UOFL01000099">
    <property type="protein sequence ID" value="VAW76127.1"/>
    <property type="molecule type" value="Genomic_DNA"/>
</dbReference>